<accession>A0A1Y2SKL0</accession>
<dbReference type="GO" id="GO:0003700">
    <property type="term" value="F:DNA-binding transcription factor activity"/>
    <property type="evidence" value="ECO:0007669"/>
    <property type="project" value="InterPro"/>
</dbReference>
<dbReference type="SUPFAM" id="SSF46785">
    <property type="entry name" value="Winged helix' DNA-binding domain"/>
    <property type="match status" value="1"/>
</dbReference>
<protein>
    <submittedName>
        <fullName evidence="2">Transcriptional regulator</fullName>
    </submittedName>
</protein>
<dbReference type="SMART" id="SM00418">
    <property type="entry name" value="HTH_ARSR"/>
    <property type="match status" value="1"/>
</dbReference>
<dbReference type="OrthoDB" id="8565358at2"/>
<dbReference type="Gene3D" id="1.10.10.10">
    <property type="entry name" value="Winged helix-like DNA-binding domain superfamily/Winged helix DNA-binding domain"/>
    <property type="match status" value="1"/>
</dbReference>
<dbReference type="InterPro" id="IPR036388">
    <property type="entry name" value="WH-like_DNA-bd_sf"/>
</dbReference>
<gene>
    <name evidence="2" type="ORF">Xbed_02725</name>
</gene>
<name>A0A1Y2SKL0_9GAMM</name>
<proteinExistence type="predicted"/>
<evidence type="ECO:0000313" key="2">
    <source>
        <dbReference type="EMBL" id="OTA19030.1"/>
    </source>
</evidence>
<dbReference type="STRING" id="40578.Xbed_02725"/>
<dbReference type="PRINTS" id="PR00778">
    <property type="entry name" value="HTHARSR"/>
</dbReference>
<dbReference type="RefSeq" id="WP_086113433.1">
    <property type="nucleotide sequence ID" value="NZ_CAWNHF010000127.1"/>
</dbReference>
<feature type="domain" description="HTH arsR-type" evidence="1">
    <location>
        <begin position="6"/>
        <end position="102"/>
    </location>
</feature>
<dbReference type="CDD" id="cd00090">
    <property type="entry name" value="HTH_ARSR"/>
    <property type="match status" value="1"/>
</dbReference>
<dbReference type="InterPro" id="IPR001845">
    <property type="entry name" value="HTH_ArsR_DNA-bd_dom"/>
</dbReference>
<comment type="caution">
    <text evidence="2">The sequence shown here is derived from an EMBL/GenBank/DDBJ whole genome shotgun (WGS) entry which is preliminary data.</text>
</comment>
<dbReference type="InterPro" id="IPR036390">
    <property type="entry name" value="WH_DNA-bd_sf"/>
</dbReference>
<dbReference type="Proteomes" id="UP000194204">
    <property type="component" value="Unassembled WGS sequence"/>
</dbReference>
<dbReference type="AlphaFoldDB" id="A0A1Y2SKL0"/>
<evidence type="ECO:0000259" key="1">
    <source>
        <dbReference type="PROSITE" id="PS50987"/>
    </source>
</evidence>
<dbReference type="EMBL" id="MUBK01000023">
    <property type="protein sequence ID" value="OTA19030.1"/>
    <property type="molecule type" value="Genomic_DNA"/>
</dbReference>
<dbReference type="InterPro" id="IPR011991">
    <property type="entry name" value="ArsR-like_HTH"/>
</dbReference>
<keyword evidence="3" id="KW-1185">Reference proteome</keyword>
<dbReference type="PROSITE" id="PS50987">
    <property type="entry name" value="HTH_ARSR_2"/>
    <property type="match status" value="1"/>
</dbReference>
<dbReference type="Pfam" id="PF12840">
    <property type="entry name" value="HTH_20"/>
    <property type="match status" value="1"/>
</dbReference>
<sequence>MEEKINDEVLPFDIKTVLKALADPVRLSIVRNLLKDKPGSERHCSTFGLTVTRATRSHHFKVLREAGLIRVIDKGNMAVAVLRWDEIEHGLPGLITLIRHTENNSTEL</sequence>
<reference evidence="2 3" key="1">
    <citation type="submission" date="2017-01" db="EMBL/GenBank/DDBJ databases">
        <title>Deconstructing symbiosis and pathogenesis requirements using a combined genomic-metabolomic approach.</title>
        <authorList>
            <person name="Tobias N.J."/>
            <person name="Wolff H."/>
            <person name="Djahanschiri B."/>
            <person name="Ebersberger I."/>
            <person name="Bode H.B."/>
        </authorList>
    </citation>
    <scope>NUCLEOTIDE SEQUENCE [LARGE SCALE GENOMIC DNA]</scope>
    <source>
        <strain evidence="2 3">DSM 4764</strain>
    </source>
</reference>
<evidence type="ECO:0000313" key="3">
    <source>
        <dbReference type="Proteomes" id="UP000194204"/>
    </source>
</evidence>
<organism evidence="2 3">
    <name type="scientific">Xenorhabdus beddingii</name>
    <dbReference type="NCBI Taxonomy" id="40578"/>
    <lineage>
        <taxon>Bacteria</taxon>
        <taxon>Pseudomonadati</taxon>
        <taxon>Pseudomonadota</taxon>
        <taxon>Gammaproteobacteria</taxon>
        <taxon>Enterobacterales</taxon>
        <taxon>Morganellaceae</taxon>
        <taxon>Xenorhabdus</taxon>
    </lineage>
</organism>